<dbReference type="InterPro" id="IPR036691">
    <property type="entry name" value="Endo/exonu/phosph_ase_sf"/>
</dbReference>
<protein>
    <recommendedName>
        <fullName evidence="1">Endonuclease/exonuclease/phosphatase domain-containing protein</fullName>
    </recommendedName>
</protein>
<gene>
    <name evidence="2" type="ORF">ILUMI_19368</name>
</gene>
<name>A0A8K0CJG2_IGNLU</name>
<accession>A0A8K0CJG2</accession>
<dbReference type="OrthoDB" id="418748at2759"/>
<feature type="domain" description="Endonuclease/exonuclease/phosphatase" evidence="1">
    <location>
        <begin position="49"/>
        <end position="170"/>
    </location>
</feature>
<dbReference type="SUPFAM" id="SSF56219">
    <property type="entry name" value="DNase I-like"/>
    <property type="match status" value="1"/>
</dbReference>
<dbReference type="Pfam" id="PF14529">
    <property type="entry name" value="Exo_endo_phos_2"/>
    <property type="match status" value="1"/>
</dbReference>
<reference evidence="2" key="1">
    <citation type="submission" date="2019-08" db="EMBL/GenBank/DDBJ databases">
        <title>The genome of the North American firefly Photinus pyralis.</title>
        <authorList>
            <consortium name="Photinus pyralis genome working group"/>
            <person name="Fallon T.R."/>
            <person name="Sander Lower S.E."/>
            <person name="Weng J.-K."/>
        </authorList>
    </citation>
    <scope>NUCLEOTIDE SEQUENCE</scope>
    <source>
        <strain evidence="2">TRF0915ILg1</strain>
        <tissue evidence="2">Whole body</tissue>
    </source>
</reference>
<comment type="caution">
    <text evidence="2">The sequence shown here is derived from an EMBL/GenBank/DDBJ whole genome shotgun (WGS) entry which is preliminary data.</text>
</comment>
<dbReference type="InterPro" id="IPR005135">
    <property type="entry name" value="Endo/exonuclease/phosphatase"/>
</dbReference>
<organism evidence="2 3">
    <name type="scientific">Ignelater luminosus</name>
    <name type="common">Cucubano</name>
    <name type="synonym">Pyrophorus luminosus</name>
    <dbReference type="NCBI Taxonomy" id="2038154"/>
    <lineage>
        <taxon>Eukaryota</taxon>
        <taxon>Metazoa</taxon>
        <taxon>Ecdysozoa</taxon>
        <taxon>Arthropoda</taxon>
        <taxon>Hexapoda</taxon>
        <taxon>Insecta</taxon>
        <taxon>Pterygota</taxon>
        <taxon>Neoptera</taxon>
        <taxon>Endopterygota</taxon>
        <taxon>Coleoptera</taxon>
        <taxon>Polyphaga</taxon>
        <taxon>Elateriformia</taxon>
        <taxon>Elateroidea</taxon>
        <taxon>Elateridae</taxon>
        <taxon>Agrypninae</taxon>
        <taxon>Pyrophorini</taxon>
        <taxon>Ignelater</taxon>
    </lineage>
</organism>
<evidence type="ECO:0000259" key="1">
    <source>
        <dbReference type="Pfam" id="PF14529"/>
    </source>
</evidence>
<proteinExistence type="predicted"/>
<dbReference type="Gene3D" id="3.60.10.10">
    <property type="entry name" value="Endonuclease/exonuclease/phosphatase"/>
    <property type="match status" value="1"/>
</dbReference>
<sequence>MWCAKVERDDAKSLPQSAITVSVRGIPIMAKTMQNARPAVVIDDGPDETKEESYNTLNEMIEKTKRQQLIIARDMNGRIEKRNNDEVVGKHREDMVNDNGQRLINISKQHALRINNTFYSHKNIHWDTWERPSLNQKSVIDYIITKQNGNLKILDARIKRGLNYESDHYLLIAKIVCINKTQVKNSKGYSANKNAVKFEQVRYNLHLLQEGSIRNLYMSRLKEVLNKTNREEDIEKEHDNIMKCFHQAAYEALGEITDSNRRSQLWWNEEI</sequence>
<dbReference type="AlphaFoldDB" id="A0A8K0CJG2"/>
<dbReference type="EMBL" id="VTPC01086383">
    <property type="protein sequence ID" value="KAF2886806.1"/>
    <property type="molecule type" value="Genomic_DNA"/>
</dbReference>
<evidence type="ECO:0000313" key="3">
    <source>
        <dbReference type="Proteomes" id="UP000801492"/>
    </source>
</evidence>
<dbReference type="Proteomes" id="UP000801492">
    <property type="component" value="Unassembled WGS sequence"/>
</dbReference>
<dbReference type="GO" id="GO:0003824">
    <property type="term" value="F:catalytic activity"/>
    <property type="evidence" value="ECO:0007669"/>
    <property type="project" value="InterPro"/>
</dbReference>
<keyword evidence="3" id="KW-1185">Reference proteome</keyword>
<evidence type="ECO:0000313" key="2">
    <source>
        <dbReference type="EMBL" id="KAF2886806.1"/>
    </source>
</evidence>